<dbReference type="InterPro" id="IPR001107">
    <property type="entry name" value="Band_7"/>
</dbReference>
<feature type="domain" description="Band 7" evidence="6">
    <location>
        <begin position="688"/>
        <end position="847"/>
    </location>
</feature>
<dbReference type="AlphaFoldDB" id="G3HVP8"/>
<dbReference type="EMBL" id="JH000786">
    <property type="protein sequence ID" value="EGW03584.1"/>
    <property type="molecule type" value="Genomic_DNA"/>
</dbReference>
<dbReference type="Gene3D" id="3.30.479.30">
    <property type="entry name" value="Band 7 domain"/>
    <property type="match status" value="1"/>
</dbReference>
<gene>
    <name evidence="7" type="ORF">I79_015038</name>
</gene>
<evidence type="ECO:0000256" key="1">
    <source>
        <dbReference type="ARBA" id="ARBA00004370"/>
    </source>
</evidence>
<dbReference type="PROSITE" id="PS01270">
    <property type="entry name" value="BAND_7"/>
    <property type="match status" value="1"/>
</dbReference>
<dbReference type="InterPro" id="IPR036013">
    <property type="entry name" value="Band_7/SPFH_dom_sf"/>
</dbReference>
<evidence type="ECO:0000256" key="2">
    <source>
        <dbReference type="ARBA" id="ARBA00008164"/>
    </source>
</evidence>
<dbReference type="Gene3D" id="6.10.250.2090">
    <property type="match status" value="1"/>
</dbReference>
<dbReference type="FunCoup" id="G3HVP8">
    <property type="interactions" value="243"/>
</dbReference>
<dbReference type="FunFam" id="3.30.479.30:FF:000002">
    <property type="entry name" value="band 7 protein AGAP004871"/>
    <property type="match status" value="1"/>
</dbReference>
<comment type="subcellular location">
    <subcellularLocation>
        <location evidence="1">Membrane</location>
    </subcellularLocation>
</comment>
<dbReference type="Proteomes" id="UP000001075">
    <property type="component" value="Unassembled WGS sequence"/>
</dbReference>
<sequence>MDKKSFETVLDEIRKAVLTEYKLKAIEYVHGYFSSEQVVDLLRYFSWAEPQLKAMKALQHPPSTYNPHKPVPYPIPPCRPHATIAPTFSTPAGQLFSPHGSNPSTPAVTPVPAVSPVKAVNHPSVSAAATGAGMSAPNTALSVFPTPQPSTPNPTVIRTPSVPVTPVTSAHSTTPAPVPSIFSGLVPLPGPSATPTPSPQASSTPRVTLASSETFASTCAPFTSHSSASSTAGSASNPSTASLSSVFTGLPLPFPPASHSITTPTPSVIASAAGPHGVNSPLLSALKGFLTSNDTHLINSSALSSAVTSGLASLSSLPNQNSDSSASATNKCYVPAAVAASQRSSTPGMAMFPGLQSPVASATSAAPVLPVQSPLATPSSTAMPVSCGSSGSLLHGPHVGGISSTPAAATVPVMIKSEPTSPPPSAFKGPAHPGTPARGTLGLSGALGRGYPTTSVPISVSTCLNPALSGLSSLSNPLAGSMSLPPHASSTPIAPVFTALPPFTSLTNSFPLPGSPSLNPAVSLSGPSTTTSATGHPSSAPVRPVLPTSNASPAAFPLNLSTAVPSLFAVTQGPLPASNPSYPGFPVSSAPSGAPTLPSFPGLQAPSTVAVTPLPVAASAPSPAPVLPGFASAFSSNFNSALVAQAGYVTQLQIDSSINKNRLGVCGWILFSLSMLLMLITFPISIWMCLKIIKEYERAVVFRLGRIRADKAKGPGLILVLPCIDVFVKVDLRTVTCNIPPQEILTRDSVTTQVDGVVYYRIYSAVSAVANVNDVHQATFLLAQTTLRNVLGTQTLSQILSGREEIAHSIQTLLDDATELWGIRVARVEIKDVRIPVQLQRSMAAEAEATREARARVLAAEGEMNASKSLKSASMVLAESPIALQLRYLQTLTTVATEKNSTIVFPLPMNILEGIGGISYDNNKKVNAKA</sequence>
<feature type="region of interest" description="Disordered" evidence="4">
    <location>
        <begin position="188"/>
        <end position="207"/>
    </location>
</feature>
<dbReference type="SUPFAM" id="SSF117892">
    <property type="entry name" value="Band 7/SPFH domain"/>
    <property type="match status" value="1"/>
</dbReference>
<keyword evidence="5" id="KW-0812">Transmembrane</keyword>
<feature type="region of interest" description="Disordered" evidence="4">
    <location>
        <begin position="415"/>
        <end position="446"/>
    </location>
</feature>
<feature type="compositionally biased region" description="Polar residues" evidence="4">
    <location>
        <begin position="521"/>
        <end position="537"/>
    </location>
</feature>
<accession>G3HVP8</accession>
<feature type="compositionally biased region" description="Pro residues" evidence="4">
    <location>
        <begin position="188"/>
        <end position="198"/>
    </location>
</feature>
<protein>
    <submittedName>
        <fullName evidence="7">Uncharacterized protein KIAA2032-like</fullName>
    </submittedName>
</protein>
<proteinExistence type="inferred from homology"/>
<dbReference type="InterPro" id="IPR042616">
    <property type="entry name" value="PROSER1"/>
</dbReference>
<evidence type="ECO:0000313" key="7">
    <source>
        <dbReference type="EMBL" id="EGW03584.1"/>
    </source>
</evidence>
<evidence type="ECO:0000256" key="3">
    <source>
        <dbReference type="ARBA" id="ARBA00023136"/>
    </source>
</evidence>
<feature type="region of interest" description="Disordered" evidence="4">
    <location>
        <begin position="521"/>
        <end position="546"/>
    </location>
</feature>
<dbReference type="Pfam" id="PF01145">
    <property type="entry name" value="Band_7"/>
    <property type="match status" value="1"/>
</dbReference>
<dbReference type="InterPro" id="IPR018080">
    <property type="entry name" value="Band_7/stomatin-like_CS"/>
</dbReference>
<organism evidence="7 8">
    <name type="scientific">Cricetulus griseus</name>
    <name type="common">Chinese hamster</name>
    <name type="synonym">Cricetulus barabensis griseus</name>
    <dbReference type="NCBI Taxonomy" id="10029"/>
    <lineage>
        <taxon>Eukaryota</taxon>
        <taxon>Metazoa</taxon>
        <taxon>Chordata</taxon>
        <taxon>Craniata</taxon>
        <taxon>Vertebrata</taxon>
        <taxon>Euteleostomi</taxon>
        <taxon>Mammalia</taxon>
        <taxon>Eutheria</taxon>
        <taxon>Euarchontoglires</taxon>
        <taxon>Glires</taxon>
        <taxon>Rodentia</taxon>
        <taxon>Myomorpha</taxon>
        <taxon>Muroidea</taxon>
        <taxon>Cricetidae</taxon>
        <taxon>Cricetinae</taxon>
        <taxon>Cricetulus</taxon>
    </lineage>
</organism>
<evidence type="ECO:0000259" key="6">
    <source>
        <dbReference type="SMART" id="SM00244"/>
    </source>
</evidence>
<dbReference type="PANTHER" id="PTHR14880">
    <property type="entry name" value="PROLINE AND SERINE-RICH PROTEIN 1"/>
    <property type="match status" value="1"/>
</dbReference>
<keyword evidence="5" id="KW-1133">Transmembrane helix</keyword>
<dbReference type="eggNOG" id="ENOG502QSVH">
    <property type="taxonomic scope" value="Eukaryota"/>
</dbReference>
<dbReference type="GlyGen" id="G3HVP8">
    <property type="glycosylation" value="8 sites"/>
</dbReference>
<evidence type="ECO:0000256" key="4">
    <source>
        <dbReference type="SAM" id="MobiDB-lite"/>
    </source>
</evidence>
<evidence type="ECO:0000256" key="5">
    <source>
        <dbReference type="SAM" id="Phobius"/>
    </source>
</evidence>
<dbReference type="InterPro" id="IPR001972">
    <property type="entry name" value="Stomatin_HflK_fam"/>
</dbReference>
<evidence type="ECO:0000313" key="8">
    <source>
        <dbReference type="Proteomes" id="UP000001075"/>
    </source>
</evidence>
<dbReference type="SMART" id="SM00244">
    <property type="entry name" value="PHB"/>
    <property type="match status" value="1"/>
</dbReference>
<dbReference type="GO" id="GO:0016020">
    <property type="term" value="C:membrane"/>
    <property type="evidence" value="ECO:0007669"/>
    <property type="project" value="UniProtKB-SubCell"/>
</dbReference>
<keyword evidence="3 5" id="KW-0472">Membrane</keyword>
<name>G3HVP8_CRIGR</name>
<dbReference type="PANTHER" id="PTHR14880:SF2">
    <property type="entry name" value="PROLINE AND SERINE-RICH PROTEIN 1"/>
    <property type="match status" value="1"/>
</dbReference>
<dbReference type="PRINTS" id="PR00721">
    <property type="entry name" value="STOMATIN"/>
</dbReference>
<reference evidence="8" key="1">
    <citation type="journal article" date="2011" name="Nat. Biotechnol.">
        <title>The genomic sequence of the Chinese hamster ovary (CHO)-K1 cell line.</title>
        <authorList>
            <person name="Xu X."/>
            <person name="Nagarajan H."/>
            <person name="Lewis N.E."/>
            <person name="Pan S."/>
            <person name="Cai Z."/>
            <person name="Liu X."/>
            <person name="Chen W."/>
            <person name="Xie M."/>
            <person name="Wang W."/>
            <person name="Hammond S."/>
            <person name="Andersen M.R."/>
            <person name="Neff N."/>
            <person name="Passarelli B."/>
            <person name="Koh W."/>
            <person name="Fan H.C."/>
            <person name="Wang J."/>
            <person name="Gui Y."/>
            <person name="Lee K.H."/>
            <person name="Betenbaugh M.J."/>
            <person name="Quake S.R."/>
            <person name="Famili I."/>
            <person name="Palsson B.O."/>
            <person name="Wang J."/>
        </authorList>
    </citation>
    <scope>NUCLEOTIDE SEQUENCE [LARGE SCALE GENOMIC DNA]</scope>
    <source>
        <strain evidence="8">CHO K1 cell line</strain>
    </source>
</reference>
<dbReference type="STRING" id="10029.G3HVP8"/>
<dbReference type="InParanoid" id="G3HVP8"/>
<dbReference type="PaxDb" id="10029-XP_007626899.1"/>
<feature type="transmembrane region" description="Helical" evidence="5">
    <location>
        <begin position="668"/>
        <end position="690"/>
    </location>
</feature>
<comment type="similarity">
    <text evidence="2">Belongs to the band 7/mec-2 family.</text>
</comment>